<dbReference type="PANTHER" id="PTHR30432">
    <property type="entry name" value="TRANSCRIPTIONAL REGULATOR MODE"/>
    <property type="match status" value="1"/>
</dbReference>
<keyword evidence="3" id="KW-1185">Reference proteome</keyword>
<protein>
    <submittedName>
        <fullName evidence="2">LysR family transcriptional regulator</fullName>
    </submittedName>
</protein>
<dbReference type="Proteomes" id="UP001446032">
    <property type="component" value="Unassembled WGS sequence"/>
</dbReference>
<sequence length="133" mass="15672">MSEKTENITTEQQNEDAVLGIKTKIVLSKNIDFFGPGLFHLLQYIDEEGTIHAASKKMGMSYSKCWKLLNRAEEQMEFTFLDRYNGGPHGGNSRITEEGREFMRRYEALLEEMKEISQKAFEKYFKEYFKEYL</sequence>
<evidence type="ECO:0000313" key="3">
    <source>
        <dbReference type="Proteomes" id="UP001446032"/>
    </source>
</evidence>
<name>A0ABV1AM63_9FIRM</name>
<dbReference type="Pfam" id="PF00126">
    <property type="entry name" value="HTH_1"/>
    <property type="match status" value="1"/>
</dbReference>
<organism evidence="2 3">
    <name type="scientific">Blautia intestinihominis</name>
    <dbReference type="NCBI Taxonomy" id="3133152"/>
    <lineage>
        <taxon>Bacteria</taxon>
        <taxon>Bacillati</taxon>
        <taxon>Bacillota</taxon>
        <taxon>Clostridia</taxon>
        <taxon>Lachnospirales</taxon>
        <taxon>Lachnospiraceae</taxon>
        <taxon>Blautia</taxon>
    </lineage>
</organism>
<dbReference type="RefSeq" id="WP_022215657.1">
    <property type="nucleotide sequence ID" value="NZ_JBBMEI010000033.1"/>
</dbReference>
<proteinExistence type="predicted"/>
<dbReference type="Gene3D" id="1.10.10.10">
    <property type="entry name" value="Winged helix-like DNA-binding domain superfamily/Winged helix DNA-binding domain"/>
    <property type="match status" value="1"/>
</dbReference>
<reference evidence="2 3" key="1">
    <citation type="submission" date="2024-03" db="EMBL/GenBank/DDBJ databases">
        <title>Human intestinal bacterial collection.</title>
        <authorList>
            <person name="Pauvert C."/>
            <person name="Hitch T.C.A."/>
            <person name="Clavel T."/>
        </authorList>
    </citation>
    <scope>NUCLEOTIDE SEQUENCE [LARGE SCALE GENOMIC DNA]</scope>
    <source>
        <strain evidence="2 3">CLA-AA-H95</strain>
    </source>
</reference>
<dbReference type="InterPro" id="IPR036388">
    <property type="entry name" value="WH-like_DNA-bd_sf"/>
</dbReference>
<dbReference type="EMBL" id="JBBMEI010000033">
    <property type="protein sequence ID" value="MEQ2358877.1"/>
    <property type="molecule type" value="Genomic_DNA"/>
</dbReference>
<dbReference type="InterPro" id="IPR051815">
    <property type="entry name" value="Molybdate_resp_trans_reg"/>
</dbReference>
<evidence type="ECO:0000259" key="1">
    <source>
        <dbReference type="Pfam" id="PF00126"/>
    </source>
</evidence>
<gene>
    <name evidence="2" type="ORF">WMO75_11160</name>
</gene>
<evidence type="ECO:0000313" key="2">
    <source>
        <dbReference type="EMBL" id="MEQ2358877.1"/>
    </source>
</evidence>
<feature type="domain" description="HTH lysR-type" evidence="1">
    <location>
        <begin position="40"/>
        <end position="100"/>
    </location>
</feature>
<accession>A0ABV1AM63</accession>
<dbReference type="InterPro" id="IPR000847">
    <property type="entry name" value="LysR_HTH_N"/>
</dbReference>
<dbReference type="InterPro" id="IPR036390">
    <property type="entry name" value="WH_DNA-bd_sf"/>
</dbReference>
<comment type="caution">
    <text evidence="2">The sequence shown here is derived from an EMBL/GenBank/DDBJ whole genome shotgun (WGS) entry which is preliminary data.</text>
</comment>
<dbReference type="PANTHER" id="PTHR30432:SF1">
    <property type="entry name" value="DNA-BINDING TRANSCRIPTIONAL DUAL REGULATOR MODE"/>
    <property type="match status" value="1"/>
</dbReference>
<dbReference type="SUPFAM" id="SSF46785">
    <property type="entry name" value="Winged helix' DNA-binding domain"/>
    <property type="match status" value="1"/>
</dbReference>